<organism evidence="14 15">
    <name type="scientific">Candidatus Curtissbacteria bacterium RIFCSPLOWO2_12_FULL_38_9</name>
    <dbReference type="NCBI Taxonomy" id="1797735"/>
    <lineage>
        <taxon>Bacteria</taxon>
        <taxon>Candidatus Curtissiibacteriota</taxon>
    </lineage>
</organism>
<dbReference type="UniPathway" id="UPA00074">
    <property type="reaction ID" value="UER00129"/>
</dbReference>
<comment type="catalytic activity">
    <reaction evidence="11">
        <text>2-formamido-N(1)-(5-O-phospho-beta-D-ribosyl)acetamidine + ATP = 5-amino-1-(5-phospho-beta-D-ribosyl)imidazole + ADP + phosphate + H(+)</text>
        <dbReference type="Rhea" id="RHEA:23032"/>
        <dbReference type="ChEBI" id="CHEBI:15378"/>
        <dbReference type="ChEBI" id="CHEBI:30616"/>
        <dbReference type="ChEBI" id="CHEBI:43474"/>
        <dbReference type="ChEBI" id="CHEBI:137981"/>
        <dbReference type="ChEBI" id="CHEBI:147287"/>
        <dbReference type="ChEBI" id="CHEBI:456216"/>
        <dbReference type="EC" id="6.3.3.1"/>
    </reaction>
</comment>
<dbReference type="PANTHER" id="PTHR10520">
    <property type="entry name" value="TRIFUNCTIONAL PURINE BIOSYNTHETIC PROTEIN ADENOSINE-3-RELATED"/>
    <property type="match status" value="1"/>
</dbReference>
<evidence type="ECO:0000256" key="7">
    <source>
        <dbReference type="ARBA" id="ARBA00022840"/>
    </source>
</evidence>
<dbReference type="Pfam" id="PF02769">
    <property type="entry name" value="AIRS_C"/>
    <property type="match status" value="1"/>
</dbReference>
<gene>
    <name evidence="14" type="ORF">A3G14_05100</name>
</gene>
<proteinExistence type="inferred from homology"/>
<keyword evidence="5" id="KW-0436">Ligase</keyword>
<dbReference type="EC" id="6.3.3.1" evidence="3"/>
<keyword evidence="7" id="KW-0067">ATP-binding</keyword>
<evidence type="ECO:0000256" key="9">
    <source>
        <dbReference type="ARBA" id="ARBA00032931"/>
    </source>
</evidence>
<evidence type="ECO:0000256" key="6">
    <source>
        <dbReference type="ARBA" id="ARBA00022741"/>
    </source>
</evidence>
<evidence type="ECO:0000256" key="8">
    <source>
        <dbReference type="ARBA" id="ARBA00031908"/>
    </source>
</evidence>
<evidence type="ECO:0000313" key="15">
    <source>
        <dbReference type="Proteomes" id="UP000177300"/>
    </source>
</evidence>
<dbReference type="Gene3D" id="3.90.650.10">
    <property type="entry name" value="PurM-like C-terminal domain"/>
    <property type="match status" value="1"/>
</dbReference>
<name>A0A1F5IAV9_9BACT</name>
<accession>A0A1F5IAV9</accession>
<dbReference type="InterPro" id="IPR010918">
    <property type="entry name" value="PurM-like_C_dom"/>
</dbReference>
<keyword evidence="6" id="KW-0547">Nucleotide-binding</keyword>
<reference evidence="14 15" key="1">
    <citation type="journal article" date="2016" name="Nat. Commun.">
        <title>Thousands of microbial genomes shed light on interconnected biogeochemical processes in an aquifer system.</title>
        <authorList>
            <person name="Anantharaman K."/>
            <person name="Brown C.T."/>
            <person name="Hug L.A."/>
            <person name="Sharon I."/>
            <person name="Castelle C.J."/>
            <person name="Probst A.J."/>
            <person name="Thomas B.C."/>
            <person name="Singh A."/>
            <person name="Wilkins M.J."/>
            <person name="Karaoz U."/>
            <person name="Brodie E.L."/>
            <person name="Williams K.H."/>
            <person name="Hubbard S.S."/>
            <person name="Banfield J.F."/>
        </authorList>
    </citation>
    <scope>NUCLEOTIDE SEQUENCE [LARGE SCALE GENOMIC DNA]</scope>
</reference>
<evidence type="ECO:0000313" key="14">
    <source>
        <dbReference type="EMBL" id="OGE13518.1"/>
    </source>
</evidence>
<comment type="pathway">
    <text evidence="1">Purine metabolism; IMP biosynthesis via de novo pathway; 5-amino-1-(5-phospho-D-ribosyl)imidazole from N(2)-formyl-N(1)-(5-phospho-D-ribosyl)glycinamide: step 2/2.</text>
</comment>
<dbReference type="PANTHER" id="PTHR10520:SF12">
    <property type="entry name" value="TRIFUNCTIONAL PURINE BIOSYNTHETIC PROTEIN ADENOSINE-3"/>
    <property type="match status" value="1"/>
</dbReference>
<comment type="caution">
    <text evidence="14">The sequence shown here is derived from an EMBL/GenBank/DDBJ whole genome shotgun (WGS) entry which is preliminary data.</text>
</comment>
<dbReference type="GO" id="GO:0005524">
    <property type="term" value="F:ATP binding"/>
    <property type="evidence" value="ECO:0007669"/>
    <property type="project" value="UniProtKB-KW"/>
</dbReference>
<dbReference type="GO" id="GO:0006189">
    <property type="term" value="P:'de novo' IMP biosynthetic process"/>
    <property type="evidence" value="ECO:0007669"/>
    <property type="project" value="UniProtKB-UniPathway"/>
</dbReference>
<feature type="domain" description="PurM-like N-terminal" evidence="12">
    <location>
        <begin position="53"/>
        <end position="179"/>
    </location>
</feature>
<evidence type="ECO:0000259" key="12">
    <source>
        <dbReference type="Pfam" id="PF00586"/>
    </source>
</evidence>
<dbReference type="InterPro" id="IPR036921">
    <property type="entry name" value="PurM-like_N_sf"/>
</dbReference>
<evidence type="ECO:0000256" key="3">
    <source>
        <dbReference type="ARBA" id="ARBA00013047"/>
    </source>
</evidence>
<evidence type="ECO:0000256" key="4">
    <source>
        <dbReference type="ARBA" id="ARBA00020367"/>
    </source>
</evidence>
<dbReference type="GO" id="GO:0005829">
    <property type="term" value="C:cytosol"/>
    <property type="evidence" value="ECO:0007669"/>
    <property type="project" value="TreeGrafter"/>
</dbReference>
<evidence type="ECO:0000256" key="11">
    <source>
        <dbReference type="ARBA" id="ARBA00049057"/>
    </source>
</evidence>
<evidence type="ECO:0000259" key="13">
    <source>
        <dbReference type="Pfam" id="PF02769"/>
    </source>
</evidence>
<feature type="domain" description="PurM-like C-terminal" evidence="13">
    <location>
        <begin position="193"/>
        <end position="354"/>
    </location>
</feature>
<dbReference type="AlphaFoldDB" id="A0A1F5IAV9"/>
<dbReference type="Gene3D" id="3.30.1330.10">
    <property type="entry name" value="PurM-like, N-terminal domain"/>
    <property type="match status" value="1"/>
</dbReference>
<comment type="similarity">
    <text evidence="2">Belongs to the AIR synthase family.</text>
</comment>
<dbReference type="Pfam" id="PF00586">
    <property type="entry name" value="AIRS"/>
    <property type="match status" value="1"/>
</dbReference>
<dbReference type="Proteomes" id="UP000177300">
    <property type="component" value="Unassembled WGS sequence"/>
</dbReference>
<evidence type="ECO:0000256" key="1">
    <source>
        <dbReference type="ARBA" id="ARBA00004686"/>
    </source>
</evidence>
<dbReference type="SUPFAM" id="SSF56042">
    <property type="entry name" value="PurM C-terminal domain-like"/>
    <property type="match status" value="1"/>
</dbReference>
<sequence>MRKPIMTKKITYAQVGDDYDTKDPIKKLAQTAARETYKNPKGVNFQEFTNSRGESAYVFKVGSQYLATVVEGLGTKNLVADAMRRITGKTYYDTIGHDTVATIINDLVSVGAKPLVAHAYWAIEDNSWLQDKERMEDFIRGWKSACDISGASWGGGETPTLKGIIEAQTVDLGGSALGILESKKAIITDQNLKIGDKIVLVKSSGVNCNGISLTRAIAKKVPKGYATKLASGEMYGEALLTKTNIYAKLVQDLIDADIKIHYISNITGHGLRKIMRAQKNFTYVIEKLFEPQEVFQFIKKHANVDDYEMFQTYNMGQDYAIFVKPQDVKKTLSIITSNKFQSLDAGYVSRGPRQVILKPKNITFTSETLDLR</sequence>
<dbReference type="SUPFAM" id="SSF55326">
    <property type="entry name" value="PurM N-terminal domain-like"/>
    <property type="match status" value="1"/>
</dbReference>
<dbReference type="GO" id="GO:0004637">
    <property type="term" value="F:phosphoribosylamine-glycine ligase activity"/>
    <property type="evidence" value="ECO:0007669"/>
    <property type="project" value="TreeGrafter"/>
</dbReference>
<evidence type="ECO:0000256" key="10">
    <source>
        <dbReference type="ARBA" id="ARBA00033093"/>
    </source>
</evidence>
<protein>
    <recommendedName>
        <fullName evidence="4">Phosphoribosylformylglycinamidine cyclo-ligase</fullName>
        <ecNumber evidence="3">6.3.3.1</ecNumber>
    </recommendedName>
    <alternativeName>
        <fullName evidence="9">AIR synthase</fullName>
    </alternativeName>
    <alternativeName>
        <fullName evidence="10">AIRS</fullName>
    </alternativeName>
    <alternativeName>
        <fullName evidence="8">Phosphoribosyl-aminoimidazole synthetase</fullName>
    </alternativeName>
</protein>
<dbReference type="GO" id="GO:0004641">
    <property type="term" value="F:phosphoribosylformylglycinamidine cyclo-ligase activity"/>
    <property type="evidence" value="ECO:0007669"/>
    <property type="project" value="UniProtKB-EC"/>
</dbReference>
<dbReference type="GO" id="GO:0046084">
    <property type="term" value="P:adenine biosynthetic process"/>
    <property type="evidence" value="ECO:0007669"/>
    <property type="project" value="TreeGrafter"/>
</dbReference>
<dbReference type="InterPro" id="IPR004733">
    <property type="entry name" value="PurM_cligase"/>
</dbReference>
<evidence type="ECO:0000256" key="5">
    <source>
        <dbReference type="ARBA" id="ARBA00022598"/>
    </source>
</evidence>
<evidence type="ECO:0000256" key="2">
    <source>
        <dbReference type="ARBA" id="ARBA00010280"/>
    </source>
</evidence>
<dbReference type="EMBL" id="MFBY01000029">
    <property type="protein sequence ID" value="OGE13518.1"/>
    <property type="molecule type" value="Genomic_DNA"/>
</dbReference>
<dbReference type="InterPro" id="IPR016188">
    <property type="entry name" value="PurM-like_N"/>
</dbReference>
<dbReference type="InterPro" id="IPR036676">
    <property type="entry name" value="PurM-like_C_sf"/>
</dbReference>